<feature type="region of interest" description="Disordered" evidence="1">
    <location>
        <begin position="484"/>
        <end position="604"/>
    </location>
</feature>
<dbReference type="InterPro" id="IPR046497">
    <property type="entry name" value="DUF6590"/>
</dbReference>
<evidence type="ECO:0000313" key="4">
    <source>
        <dbReference type="Proteomes" id="UP000184330"/>
    </source>
</evidence>
<feature type="compositionally biased region" description="Basic and acidic residues" evidence="1">
    <location>
        <begin position="591"/>
        <end position="604"/>
    </location>
</feature>
<keyword evidence="4" id="KW-1185">Reference proteome</keyword>
<feature type="compositionally biased region" description="Basic and acidic residues" evidence="1">
    <location>
        <begin position="128"/>
        <end position="146"/>
    </location>
</feature>
<accession>A0A1L7XQ86</accession>
<feature type="compositionally biased region" description="Polar residues" evidence="1">
    <location>
        <begin position="440"/>
        <end position="452"/>
    </location>
</feature>
<feature type="compositionally biased region" description="Low complexity" evidence="1">
    <location>
        <begin position="41"/>
        <end position="52"/>
    </location>
</feature>
<feature type="compositionally biased region" description="Pro residues" evidence="1">
    <location>
        <begin position="548"/>
        <end position="557"/>
    </location>
</feature>
<dbReference type="EMBL" id="FJOG01000042">
    <property type="protein sequence ID" value="CZR67206.1"/>
    <property type="molecule type" value="Genomic_DNA"/>
</dbReference>
<feature type="compositionally biased region" description="Basic and acidic residues" evidence="1">
    <location>
        <begin position="25"/>
        <end position="37"/>
    </location>
</feature>
<feature type="region of interest" description="Disordered" evidence="1">
    <location>
        <begin position="402"/>
        <end position="423"/>
    </location>
</feature>
<proteinExistence type="predicted"/>
<evidence type="ECO:0000259" key="2">
    <source>
        <dbReference type="Pfam" id="PF20233"/>
    </source>
</evidence>
<dbReference type="AlphaFoldDB" id="A0A1L7XQ86"/>
<protein>
    <recommendedName>
        <fullName evidence="2">DUF6590 domain-containing protein</fullName>
    </recommendedName>
</protein>
<gene>
    <name evidence="3" type="ORF">PAC_17105</name>
</gene>
<sequence length="604" mass="68109">MSLDAEPQPIFSALWDKGGYQSLRPGDDGRTVRRYSDELQQSEQPRYQPEYQEVPEEYPQESGPGAQPSSRRRTRDTRPPITSSTSTRGTRRKSVSFPESSRQAELVPAQGSRHERRYHGSRGYNQSREGERSDDRSPYETYRTPRPDPTIGGEQESYYEDNASVDSAAGELERMTMQDPDLVTGPHYKFSPPQPSAGLPWSANVGEARGSSRPRPPIPVAGDPHAGPTEKLDPSFRIRNNDYKTFFRCGRVFKTLWTDPAGPMTASENSQFMSKVRFRVAHGEYVYSKIRRFVVVTQGNRSCQCLPVTTYDGKGYAKRGINLDEHGLIYNSDEAPVNVAGITKYPLRVKPSKNGERLTGNSYINYGRAYCVDTNVKVKDVGELDSASRKWLREYYKEIHFPPDEDMTGPSYSKPPSQSTQLLGITGNADDYVYGLQGTQAEASMTSRSSRSAVKRRQSSSSYQPDDTWTEAEAVGQYQSGTQYSEDYDRDAPGSASPQWPPADESHIPHDSAHFIPPQPSAQDEYGYEQQEHYEQAPLSGSIEDPNYSPPVGPPPQQTSELEQAGYDEEIVLPQPQIPSSSREKHRRSHRERDRDSDRRKHRH</sequence>
<reference evidence="3 4" key="1">
    <citation type="submission" date="2016-03" db="EMBL/GenBank/DDBJ databases">
        <authorList>
            <person name="Ploux O."/>
        </authorList>
    </citation>
    <scope>NUCLEOTIDE SEQUENCE [LARGE SCALE GENOMIC DNA]</scope>
    <source>
        <strain evidence="3 4">UAMH 11012</strain>
    </source>
</reference>
<evidence type="ECO:0000256" key="1">
    <source>
        <dbReference type="SAM" id="MobiDB-lite"/>
    </source>
</evidence>
<feature type="domain" description="DUF6590" evidence="2">
    <location>
        <begin position="244"/>
        <end position="393"/>
    </location>
</feature>
<dbReference type="OrthoDB" id="3559580at2759"/>
<feature type="compositionally biased region" description="Polar residues" evidence="1">
    <location>
        <begin position="410"/>
        <end position="423"/>
    </location>
</feature>
<feature type="compositionally biased region" description="Low complexity" evidence="1">
    <location>
        <begin position="79"/>
        <end position="88"/>
    </location>
</feature>
<feature type="region of interest" description="Disordered" evidence="1">
    <location>
        <begin position="17"/>
        <end position="163"/>
    </location>
</feature>
<dbReference type="Proteomes" id="UP000184330">
    <property type="component" value="Unassembled WGS sequence"/>
</dbReference>
<feature type="compositionally biased region" description="Basic and acidic residues" evidence="1">
    <location>
        <begin position="504"/>
        <end position="513"/>
    </location>
</feature>
<dbReference type="Pfam" id="PF20233">
    <property type="entry name" value="DUF6590"/>
    <property type="match status" value="1"/>
</dbReference>
<organism evidence="3 4">
    <name type="scientific">Phialocephala subalpina</name>
    <dbReference type="NCBI Taxonomy" id="576137"/>
    <lineage>
        <taxon>Eukaryota</taxon>
        <taxon>Fungi</taxon>
        <taxon>Dikarya</taxon>
        <taxon>Ascomycota</taxon>
        <taxon>Pezizomycotina</taxon>
        <taxon>Leotiomycetes</taxon>
        <taxon>Helotiales</taxon>
        <taxon>Mollisiaceae</taxon>
        <taxon>Phialocephala</taxon>
        <taxon>Phialocephala fortinii species complex</taxon>
    </lineage>
</organism>
<evidence type="ECO:0000313" key="3">
    <source>
        <dbReference type="EMBL" id="CZR67206.1"/>
    </source>
</evidence>
<feature type="region of interest" description="Disordered" evidence="1">
    <location>
        <begin position="181"/>
        <end position="234"/>
    </location>
</feature>
<dbReference type="STRING" id="576137.A0A1L7XQ86"/>
<feature type="region of interest" description="Disordered" evidence="1">
    <location>
        <begin position="440"/>
        <end position="472"/>
    </location>
</feature>
<name>A0A1L7XQ86_9HELO</name>